<feature type="compositionally biased region" description="Basic residues" evidence="1">
    <location>
        <begin position="91"/>
        <end position="103"/>
    </location>
</feature>
<name>A0A165F5K8_EXIGL</name>
<feature type="region of interest" description="Disordered" evidence="1">
    <location>
        <begin position="56"/>
        <end position="103"/>
    </location>
</feature>
<sequence>MLCSKLVTDKTLARPPREIRDMVVEWGGFDSRSARVEEVQATGRVTRIRRRRVWSPSAPITSMPPTRLDRQLQQQGDTRVSLVKRSSSSREHHRKHKRRRRRTRKYSLAVDAVVSVLCVCDPPPVRVFLAPLISIYPAFIAFFPPSRQRKKSTYWHTYLVQSPFHSQGLSSSWHAYPLSQTDLVSTRVDRSNIAESKRELAVAWQGSSAASWDTFNLGAPLRSQQLWTLNVIVMTE</sequence>
<dbReference type="Proteomes" id="UP000077266">
    <property type="component" value="Unassembled WGS sequence"/>
</dbReference>
<dbReference type="EMBL" id="KV426100">
    <property type="protein sequence ID" value="KZV88418.1"/>
    <property type="molecule type" value="Genomic_DNA"/>
</dbReference>
<organism evidence="2 3">
    <name type="scientific">Exidia glandulosa HHB12029</name>
    <dbReference type="NCBI Taxonomy" id="1314781"/>
    <lineage>
        <taxon>Eukaryota</taxon>
        <taxon>Fungi</taxon>
        <taxon>Dikarya</taxon>
        <taxon>Basidiomycota</taxon>
        <taxon>Agaricomycotina</taxon>
        <taxon>Agaricomycetes</taxon>
        <taxon>Auriculariales</taxon>
        <taxon>Exidiaceae</taxon>
        <taxon>Exidia</taxon>
    </lineage>
</organism>
<protein>
    <submittedName>
        <fullName evidence="2">Uncharacterized protein</fullName>
    </submittedName>
</protein>
<keyword evidence="3" id="KW-1185">Reference proteome</keyword>
<dbReference type="AlphaFoldDB" id="A0A165F5K8"/>
<accession>A0A165F5K8</accession>
<evidence type="ECO:0000256" key="1">
    <source>
        <dbReference type="SAM" id="MobiDB-lite"/>
    </source>
</evidence>
<dbReference type="InParanoid" id="A0A165F5K8"/>
<gene>
    <name evidence="2" type="ORF">EXIGLDRAFT_175223</name>
</gene>
<evidence type="ECO:0000313" key="3">
    <source>
        <dbReference type="Proteomes" id="UP000077266"/>
    </source>
</evidence>
<reference evidence="2 3" key="1">
    <citation type="journal article" date="2016" name="Mol. Biol. Evol.">
        <title>Comparative Genomics of Early-Diverging Mushroom-Forming Fungi Provides Insights into the Origins of Lignocellulose Decay Capabilities.</title>
        <authorList>
            <person name="Nagy L.G."/>
            <person name="Riley R."/>
            <person name="Tritt A."/>
            <person name="Adam C."/>
            <person name="Daum C."/>
            <person name="Floudas D."/>
            <person name="Sun H."/>
            <person name="Yadav J.S."/>
            <person name="Pangilinan J."/>
            <person name="Larsson K.H."/>
            <person name="Matsuura K."/>
            <person name="Barry K."/>
            <person name="Labutti K."/>
            <person name="Kuo R."/>
            <person name="Ohm R.A."/>
            <person name="Bhattacharya S.S."/>
            <person name="Shirouzu T."/>
            <person name="Yoshinaga Y."/>
            <person name="Martin F.M."/>
            <person name="Grigoriev I.V."/>
            <person name="Hibbett D.S."/>
        </authorList>
    </citation>
    <scope>NUCLEOTIDE SEQUENCE [LARGE SCALE GENOMIC DNA]</scope>
    <source>
        <strain evidence="2 3">HHB12029</strain>
    </source>
</reference>
<evidence type="ECO:0000313" key="2">
    <source>
        <dbReference type="EMBL" id="KZV88418.1"/>
    </source>
</evidence>
<proteinExistence type="predicted"/>